<dbReference type="NCBIfam" id="NF001688">
    <property type="entry name" value="PRK00448.1"/>
    <property type="match status" value="1"/>
</dbReference>
<comment type="catalytic activity">
    <reaction evidence="10">
        <text>DNA(n) + a 2'-deoxyribonucleoside 5'-triphosphate = DNA(n+1) + diphosphate</text>
        <dbReference type="Rhea" id="RHEA:22508"/>
        <dbReference type="Rhea" id="RHEA-COMP:17339"/>
        <dbReference type="Rhea" id="RHEA-COMP:17340"/>
        <dbReference type="ChEBI" id="CHEBI:33019"/>
        <dbReference type="ChEBI" id="CHEBI:61560"/>
        <dbReference type="ChEBI" id="CHEBI:173112"/>
        <dbReference type="EC" id="2.7.7.7"/>
    </reaction>
</comment>
<keyword evidence="6 10" id="KW-0540">Nuclease</keyword>
<dbReference type="CDD" id="cd06127">
    <property type="entry name" value="DEDDh"/>
    <property type="match status" value="1"/>
</dbReference>
<dbReference type="Gene3D" id="3.20.20.140">
    <property type="entry name" value="Metal-dependent hydrolases"/>
    <property type="match status" value="2"/>
</dbReference>
<evidence type="ECO:0000256" key="9">
    <source>
        <dbReference type="ARBA" id="ARBA00022932"/>
    </source>
</evidence>
<evidence type="ECO:0000256" key="7">
    <source>
        <dbReference type="ARBA" id="ARBA00022801"/>
    </source>
</evidence>
<evidence type="ECO:0000259" key="12">
    <source>
        <dbReference type="SMART" id="SM00481"/>
    </source>
</evidence>
<dbReference type="EMBL" id="JAYKOT010000003">
    <property type="protein sequence ID" value="MEB3429638.1"/>
    <property type="molecule type" value="Genomic_DNA"/>
</dbReference>
<dbReference type="Gene3D" id="1.20.5.140">
    <property type="match status" value="1"/>
</dbReference>
<reference evidence="13 14" key="1">
    <citation type="submission" date="2024-01" db="EMBL/GenBank/DDBJ databases">
        <title>Complete genome sequence of Citroniella saccharovorans strain M6.X9, isolated from human fecal sample.</title>
        <authorList>
            <person name="Cheng G."/>
            <person name="Westerholm M."/>
            <person name="Schnurer A."/>
        </authorList>
    </citation>
    <scope>NUCLEOTIDE SEQUENCE [LARGE SCALE GENOMIC DNA]</scope>
    <source>
        <strain evidence="13 14">DSM 29873</strain>
    </source>
</reference>
<dbReference type="SMART" id="SM00479">
    <property type="entry name" value="EXOIII"/>
    <property type="match status" value="1"/>
</dbReference>
<dbReference type="InterPro" id="IPR012337">
    <property type="entry name" value="RNaseH-like_sf"/>
</dbReference>
<dbReference type="AlphaFoldDB" id="A0AAW9MQ01"/>
<dbReference type="PANTHER" id="PTHR32294">
    <property type="entry name" value="DNA POLYMERASE III SUBUNIT ALPHA"/>
    <property type="match status" value="1"/>
</dbReference>
<dbReference type="Pfam" id="PF07733">
    <property type="entry name" value="DNA_pol3_alpha"/>
    <property type="match status" value="2"/>
</dbReference>
<evidence type="ECO:0000256" key="2">
    <source>
        <dbReference type="ARBA" id="ARBA00022490"/>
    </source>
</evidence>
<dbReference type="InterPro" id="IPR004805">
    <property type="entry name" value="DnaE2/DnaE/PolC"/>
</dbReference>
<dbReference type="InterPro" id="IPR004013">
    <property type="entry name" value="PHP_dom"/>
</dbReference>
<dbReference type="InterPro" id="IPR040982">
    <property type="entry name" value="DNA_pol3_finger"/>
</dbReference>
<feature type="domain" description="Exonuclease" evidence="11">
    <location>
        <begin position="391"/>
        <end position="556"/>
    </location>
</feature>
<evidence type="ECO:0000256" key="5">
    <source>
        <dbReference type="ARBA" id="ARBA00022705"/>
    </source>
</evidence>
<keyword evidence="4 10" id="KW-0548">Nucleotidyltransferase</keyword>
<dbReference type="CDD" id="cd04484">
    <property type="entry name" value="polC_OBF"/>
    <property type="match status" value="1"/>
</dbReference>
<keyword evidence="5 10" id="KW-0235">DNA replication</keyword>
<dbReference type="GO" id="GO:0005737">
    <property type="term" value="C:cytoplasm"/>
    <property type="evidence" value="ECO:0007669"/>
    <property type="project" value="UniProtKB-SubCell"/>
</dbReference>
<dbReference type="Gene3D" id="1.10.150.700">
    <property type="entry name" value="PolC, middle finger domain"/>
    <property type="match status" value="1"/>
</dbReference>
<keyword evidence="9 10" id="KW-0239">DNA-directed DNA polymerase</keyword>
<comment type="similarity">
    <text evidence="10">Belongs to the DNA polymerase type-C family. PolC subfamily.</text>
</comment>
<comment type="subcellular location">
    <subcellularLocation>
        <location evidence="10">Cytoplasm</location>
    </subcellularLocation>
</comment>
<proteinExistence type="inferred from homology"/>
<dbReference type="Pfam" id="PF00929">
    <property type="entry name" value="RNase_T"/>
    <property type="match status" value="1"/>
</dbReference>
<keyword evidence="8 10" id="KW-0269">Exonuclease</keyword>
<evidence type="ECO:0000256" key="3">
    <source>
        <dbReference type="ARBA" id="ARBA00022679"/>
    </source>
</evidence>
<dbReference type="SUPFAM" id="SSF53098">
    <property type="entry name" value="Ribonuclease H-like"/>
    <property type="match status" value="1"/>
</dbReference>
<sequence>MSFFTDINKISTDLNFKEAVYNEKSKSLNVYLSYSDNGKEYDLESIKKEVSNLFSNVNTIIEIEVIQKFEDFNSEDILQFIKNFFEENNIIFVESNLTYDLSEEKLNLYFKNENSYETFKAKLYNNLKLKLKSKLGNRFNIYYKLDRNVDLKDILEKNKVKNNEIAKNFTDQINKIPKKDTENINNNDFYIGRKIKGDIINISDLNDSTYKANIEGQVFSLEYREIKNDTFIISFNIKDETDATTCKAFLKKDKARLFQDNIDNGDFVLVSGNYGLDSYTNNYTLSITSITKTTEKKKVDTSINKRVELRCHTQMSSFNGFLNLESLIKRLKDYGQKAISITDQDSLQSFPILMDLAEKNDIKPIYGLDTNVYDDYLPIFLNTDENTNYNKIVVFDIETTGLGNNFDKITEIGAVKLENGIIVDKFSALINPEVPIPEKIMELTGITNEMVKDKPTYKEIIPKFIEFCRGYILAAHNAEFDISFIRTYCNKLNIEFNFPILDTLYLSRFILSDLSNHKLHTVNKKLGLKNFNHHRAVDDAGATAEILKKLILILEDKSLKFDSSLNTGKTEWNKLFTSSNNMLILAKNQIGLKNLYKLFSYYHLKTIYNGPRLKRETLDKFREGLLVGSGNIEGELYKAIMQGLPDEDLIKIADYYDFLEIQPRSNYIYLVKKSDSRFALSTEEDIDFINKKIIELGDKTNKIVVVTGDVFYLNQRDSIYRDIVRQIQFKRKFNLSDQLYFKSTDEILKEFDYLDKEVRERVVIDNTNYISDQIDFLRPIPKGKFPPHIEGSDVDLRSSTYKKAKEIYGEKLPEIVENRLEKELNSIISNGYAVLYMIARKLVLKSNEDGYLVGSRGSVGSSFVATMAGITEVNPLIPHYICPNCKYSEFITDNSYDVGIDLPDKKCPNCNTELKKDGNTIPFEVFLGFKGNKEPDIDLNFAGEYQPTCHKYTEEIFGEKNVFRAGTIGAFAQNTAYGYVKKYMEENDLVFSPARVEEITEGIFGSKRTTGQHPGGIIVIPDEYEIEDFTPVNYPADDPNSGVITTHFTYNSLHETILKLDLLGHDVPSIIKMLSDFTKTDPNEIPLTDKETMSIFSNTDALKLYEEIPDLDVGTLGIPEFGTKFVRGMLSETKPSTFSELIRISGLSHGTDVWLNNAQLLIKEKKSSIK</sequence>
<evidence type="ECO:0000313" key="14">
    <source>
        <dbReference type="Proteomes" id="UP001357733"/>
    </source>
</evidence>
<feature type="domain" description="Polymerase/histidinol phosphatase N-terminal" evidence="12">
    <location>
        <begin position="307"/>
        <end position="374"/>
    </location>
</feature>
<organism evidence="13 14">
    <name type="scientific">Citroniella saccharovorans</name>
    <dbReference type="NCBI Taxonomy" id="2053367"/>
    <lineage>
        <taxon>Bacteria</taxon>
        <taxon>Bacillati</taxon>
        <taxon>Bacillota</taxon>
        <taxon>Tissierellia</taxon>
        <taxon>Tissierellales</taxon>
        <taxon>Peptoniphilaceae</taxon>
        <taxon>Citroniella</taxon>
    </lineage>
</organism>
<dbReference type="GO" id="GO:0008408">
    <property type="term" value="F:3'-5' exonuclease activity"/>
    <property type="evidence" value="ECO:0007669"/>
    <property type="project" value="UniProtKB-UniRule"/>
</dbReference>
<dbReference type="GO" id="GO:0003677">
    <property type="term" value="F:DNA binding"/>
    <property type="evidence" value="ECO:0007669"/>
    <property type="project" value="UniProtKB-UniRule"/>
</dbReference>
<dbReference type="InterPro" id="IPR011708">
    <property type="entry name" value="DNA_pol3_alpha_NTPase_dom"/>
</dbReference>
<comment type="function">
    <text evidence="1 10">Required for replicative DNA synthesis. This DNA polymerase also exhibits 3' to 5' exonuclease activity.</text>
</comment>
<dbReference type="Gene3D" id="2.40.50.140">
    <property type="entry name" value="Nucleic acid-binding proteins"/>
    <property type="match status" value="1"/>
</dbReference>
<dbReference type="InterPro" id="IPR036397">
    <property type="entry name" value="RNaseH_sf"/>
</dbReference>
<dbReference type="RefSeq" id="WP_324619816.1">
    <property type="nucleotide sequence ID" value="NZ_JAYKOT010000003.1"/>
</dbReference>
<dbReference type="InterPro" id="IPR003141">
    <property type="entry name" value="Pol/His_phosphatase_N"/>
</dbReference>
<evidence type="ECO:0000259" key="11">
    <source>
        <dbReference type="SMART" id="SM00479"/>
    </source>
</evidence>
<name>A0AAW9MQ01_9FIRM</name>
<keyword evidence="7 10" id="KW-0378">Hydrolase</keyword>
<dbReference type="HAMAP" id="MF_00356">
    <property type="entry name" value="DNApol_PolC"/>
    <property type="match status" value="1"/>
</dbReference>
<gene>
    <name evidence="10" type="primary">polC</name>
    <name evidence="13" type="ORF">VLK81_06375</name>
</gene>
<dbReference type="GO" id="GO:0006261">
    <property type="term" value="P:DNA-templated DNA replication"/>
    <property type="evidence" value="ECO:0007669"/>
    <property type="project" value="UniProtKB-UniRule"/>
</dbReference>
<dbReference type="CDD" id="cd07435">
    <property type="entry name" value="PHP_PolIIIA_POLC"/>
    <property type="match status" value="1"/>
</dbReference>
<evidence type="ECO:0000256" key="4">
    <source>
        <dbReference type="ARBA" id="ARBA00022695"/>
    </source>
</evidence>
<dbReference type="NCBIfam" id="TIGR01405">
    <property type="entry name" value="polC_Gram_pos"/>
    <property type="match status" value="1"/>
</dbReference>
<evidence type="ECO:0000256" key="10">
    <source>
        <dbReference type="HAMAP-Rule" id="MF_00356"/>
    </source>
</evidence>
<evidence type="ECO:0000256" key="1">
    <source>
        <dbReference type="ARBA" id="ARBA00003452"/>
    </source>
</evidence>
<dbReference type="SUPFAM" id="SSF50249">
    <property type="entry name" value="Nucleic acid-binding proteins"/>
    <property type="match status" value="1"/>
</dbReference>
<accession>A0AAW9MQ01</accession>
<protein>
    <recommendedName>
        <fullName evidence="10">DNA polymerase III PolC-type</fullName>
        <shortName evidence="10">PolIII</shortName>
        <ecNumber evidence="10">2.7.7.7</ecNumber>
    </recommendedName>
</protein>
<evidence type="ECO:0000313" key="13">
    <source>
        <dbReference type="EMBL" id="MEB3429638.1"/>
    </source>
</evidence>
<dbReference type="GO" id="GO:0003887">
    <property type="term" value="F:DNA-directed DNA polymerase activity"/>
    <property type="evidence" value="ECO:0007669"/>
    <property type="project" value="UniProtKB-UniRule"/>
</dbReference>
<dbReference type="FunFam" id="3.30.420.10:FF:000045">
    <property type="entry name" value="3'-5' exonuclease DinG"/>
    <property type="match status" value="1"/>
</dbReference>
<comment type="caution">
    <text evidence="13">The sequence shown here is derived from an EMBL/GenBank/DDBJ whole genome shotgun (WGS) entry which is preliminary data.</text>
</comment>
<dbReference type="Proteomes" id="UP001357733">
    <property type="component" value="Unassembled WGS sequence"/>
</dbReference>
<dbReference type="EC" id="2.7.7.7" evidence="10"/>
<evidence type="ECO:0000256" key="6">
    <source>
        <dbReference type="ARBA" id="ARBA00022722"/>
    </source>
</evidence>
<dbReference type="InterPro" id="IPR006308">
    <property type="entry name" value="Pol_III_a_PolC-type_gram_pos"/>
</dbReference>
<dbReference type="InterPro" id="IPR013520">
    <property type="entry name" value="Ribonucl_H"/>
</dbReference>
<dbReference type="SMART" id="SM00481">
    <property type="entry name" value="POLIIIAc"/>
    <property type="match status" value="1"/>
</dbReference>
<dbReference type="Gene3D" id="3.30.420.10">
    <property type="entry name" value="Ribonuclease H-like superfamily/Ribonuclease H"/>
    <property type="match status" value="1"/>
</dbReference>
<dbReference type="Pfam" id="PF17657">
    <property type="entry name" value="DNA_pol3_finger"/>
    <property type="match status" value="1"/>
</dbReference>
<dbReference type="InterPro" id="IPR044923">
    <property type="entry name" value="PolC_middle_finger_sf"/>
</dbReference>
<dbReference type="NCBIfam" id="TIGR00573">
    <property type="entry name" value="dnaq"/>
    <property type="match status" value="1"/>
</dbReference>
<dbReference type="Pfam" id="PF02811">
    <property type="entry name" value="PHP"/>
    <property type="match status" value="2"/>
</dbReference>
<dbReference type="InterPro" id="IPR006054">
    <property type="entry name" value="DnaQ"/>
</dbReference>
<dbReference type="Gene3D" id="3.30.1900.20">
    <property type="match status" value="2"/>
</dbReference>
<dbReference type="PANTHER" id="PTHR32294:SF5">
    <property type="entry name" value="DNA POLYMERASE III POLC-TYPE"/>
    <property type="match status" value="1"/>
</dbReference>
<dbReference type="InterPro" id="IPR012340">
    <property type="entry name" value="NA-bd_OB-fold"/>
</dbReference>
<evidence type="ECO:0000256" key="8">
    <source>
        <dbReference type="ARBA" id="ARBA00022839"/>
    </source>
</evidence>
<keyword evidence="2 10" id="KW-0963">Cytoplasm</keyword>
<keyword evidence="3 10" id="KW-0808">Transferase</keyword>
<keyword evidence="14" id="KW-1185">Reference proteome</keyword>